<sequence length="729" mass="79832">MGPPRSPASLHVLSAGTVLLREDNTLHFLSATDLTPQRQPAAFDALSYVYPRPRDSSGFACVQTSPQLAVSVWQFIAEGDPADDLICVSERTVVCDDSQTDTDLLTVPCCWDMEGRKMIFGLPSSRLAVVDLSDPSSPPSLRFFSTPDSSQVKAIASSPHDQDVFAVACGSGRTFLCSLRSENNNETSDHLFVPDVLHTMPDISGRPAATLAFHPTSTDPASLMLAIIHSASPNIVPGLTENEPSQSEDEVQVWCINVGKSVHLIRRLHPGVSAADAERGSDRFLKWSKNGRVIQFIGNSLIIYDVRRNNGAQETIRTPEGTQIVAVDLHRDSGMAWVLDTTMQLHVYDLLHCTVLMSGQVNWDVNSRPSSGRVLQTMKSFTGSPARVQSSSLRDKEGGILRRTSSDLLSYYLNQSPDRGETPRETLPAKDIEEGDSENDDNNQPATAIGVSPIWALTEPALTMTTTQGQGQQQLLLPTEASLQSPQAPVDLELAMPQPILPDCLFTHLGELMQDSDTGLDFTSAAPSTPRTILEILFGWPPAYPGLSVRDLVAWELDRVLKSTSPSPPSAFVRTVLNIWLRDCVENNPVRCLELALTSLQAHASTANMTVSISWLVYAMHLAALQLETTVSREANNEKKQQMARIFTDTVLFRDKDAYGDDVEAVHLAAGILIGCGLSQEARDIYQANAYYLEATLLSLLFGLPVEEILRDWIDQAMDKGATKIALRW</sequence>
<protein>
    <submittedName>
        <fullName evidence="1">Uncharacterized protein</fullName>
    </submittedName>
</protein>
<dbReference type="EMBL" id="MU971379">
    <property type="protein sequence ID" value="KAK9236848.1"/>
    <property type="molecule type" value="Genomic_DNA"/>
</dbReference>
<proteinExistence type="predicted"/>
<reference evidence="2" key="1">
    <citation type="journal article" date="2024" name="Front. Bioeng. Biotechnol.">
        <title>Genome-scale model development and genomic sequencing of the oleaginous clade Lipomyces.</title>
        <authorList>
            <person name="Czajka J.J."/>
            <person name="Han Y."/>
            <person name="Kim J."/>
            <person name="Mondo S.J."/>
            <person name="Hofstad B.A."/>
            <person name="Robles A."/>
            <person name="Haridas S."/>
            <person name="Riley R."/>
            <person name="LaButti K."/>
            <person name="Pangilinan J."/>
            <person name="Andreopoulos W."/>
            <person name="Lipzen A."/>
            <person name="Yan J."/>
            <person name="Wang M."/>
            <person name="Ng V."/>
            <person name="Grigoriev I.V."/>
            <person name="Spatafora J.W."/>
            <person name="Magnuson J.K."/>
            <person name="Baker S.E."/>
            <person name="Pomraning K.R."/>
        </authorList>
    </citation>
    <scope>NUCLEOTIDE SEQUENCE [LARGE SCALE GENOMIC DNA]</scope>
    <source>
        <strain evidence="2">CBS 7786</strain>
    </source>
</reference>
<gene>
    <name evidence="1" type="ORF">V1525DRAFT_426790</name>
</gene>
<accession>A0ACC3SYV9</accession>
<evidence type="ECO:0000313" key="2">
    <source>
        <dbReference type="Proteomes" id="UP001433508"/>
    </source>
</evidence>
<name>A0ACC3SYV9_LIPKO</name>
<organism evidence="1 2">
    <name type="scientific">Lipomyces kononenkoae</name>
    <name type="common">Yeast</name>
    <dbReference type="NCBI Taxonomy" id="34357"/>
    <lineage>
        <taxon>Eukaryota</taxon>
        <taxon>Fungi</taxon>
        <taxon>Dikarya</taxon>
        <taxon>Ascomycota</taxon>
        <taxon>Saccharomycotina</taxon>
        <taxon>Lipomycetes</taxon>
        <taxon>Lipomycetales</taxon>
        <taxon>Lipomycetaceae</taxon>
        <taxon>Lipomyces</taxon>
    </lineage>
</organism>
<keyword evidence="2" id="KW-1185">Reference proteome</keyword>
<evidence type="ECO:0000313" key="1">
    <source>
        <dbReference type="EMBL" id="KAK9236848.1"/>
    </source>
</evidence>
<comment type="caution">
    <text evidence="1">The sequence shown here is derived from an EMBL/GenBank/DDBJ whole genome shotgun (WGS) entry which is preliminary data.</text>
</comment>
<dbReference type="Proteomes" id="UP001433508">
    <property type="component" value="Unassembled WGS sequence"/>
</dbReference>